<feature type="signal peptide" evidence="1">
    <location>
        <begin position="1"/>
        <end position="21"/>
    </location>
</feature>
<evidence type="ECO:0008006" key="4">
    <source>
        <dbReference type="Google" id="ProtNLM"/>
    </source>
</evidence>
<reference evidence="2 3" key="1">
    <citation type="submission" date="2008-06" db="EMBL/GenBank/DDBJ databases">
        <title>Complete sequence of Chloroherpeton thalassium ATCC 35110.</title>
        <authorList>
            <consortium name="US DOE Joint Genome Institute"/>
            <person name="Lucas S."/>
            <person name="Copeland A."/>
            <person name="Lapidus A."/>
            <person name="Glavina del Rio T."/>
            <person name="Dalin E."/>
            <person name="Tice H."/>
            <person name="Bruce D."/>
            <person name="Goodwin L."/>
            <person name="Pitluck S."/>
            <person name="Schmutz J."/>
            <person name="Larimer F."/>
            <person name="Land M."/>
            <person name="Hauser L."/>
            <person name="Kyrpides N."/>
            <person name="Mikhailova N."/>
            <person name="Liu Z."/>
            <person name="Li T."/>
            <person name="Zhao F."/>
            <person name="Overmann J."/>
            <person name="Bryant D.A."/>
            <person name="Richardson P."/>
        </authorList>
    </citation>
    <scope>NUCLEOTIDE SEQUENCE [LARGE SCALE GENOMIC DNA]</scope>
    <source>
        <strain evidence="3">ATCC 35110 / GB-78</strain>
    </source>
</reference>
<dbReference type="Gene3D" id="2.40.160.10">
    <property type="entry name" value="Porin"/>
    <property type="match status" value="1"/>
</dbReference>
<dbReference type="Pfam" id="PF07642">
    <property type="entry name" value="BBP2"/>
    <property type="match status" value="1"/>
</dbReference>
<protein>
    <recommendedName>
        <fullName evidence="4">Porin</fullName>
    </recommendedName>
</protein>
<keyword evidence="3" id="KW-1185">Reference proteome</keyword>
<dbReference type="HOGENOM" id="CLU_047565_1_0_10"/>
<dbReference type="EMBL" id="CP001100">
    <property type="protein sequence ID" value="ACF12879.1"/>
    <property type="molecule type" value="Genomic_DNA"/>
</dbReference>
<dbReference type="InterPro" id="IPR023614">
    <property type="entry name" value="Porin_dom_sf"/>
</dbReference>
<dbReference type="SUPFAM" id="SSF56935">
    <property type="entry name" value="Porins"/>
    <property type="match status" value="1"/>
</dbReference>
<dbReference type="AlphaFoldDB" id="B3QUH3"/>
<gene>
    <name evidence="2" type="ordered locus">Ctha_0408</name>
</gene>
<evidence type="ECO:0000313" key="3">
    <source>
        <dbReference type="Proteomes" id="UP000001208"/>
    </source>
</evidence>
<dbReference type="KEGG" id="cts:Ctha_0408"/>
<keyword evidence="1" id="KW-0732">Signal</keyword>
<dbReference type="InterPro" id="IPR011486">
    <property type="entry name" value="BBP2"/>
</dbReference>
<dbReference type="eggNOG" id="ENOG502Z8GX">
    <property type="taxonomic scope" value="Bacteria"/>
</dbReference>
<accession>B3QUH3</accession>
<proteinExistence type="predicted"/>
<feature type="chain" id="PRO_5002797674" description="Porin" evidence="1">
    <location>
        <begin position="22"/>
        <end position="355"/>
    </location>
</feature>
<name>B3QUH3_CHLT3</name>
<evidence type="ECO:0000313" key="2">
    <source>
        <dbReference type="EMBL" id="ACF12879.1"/>
    </source>
</evidence>
<dbReference type="Proteomes" id="UP000001208">
    <property type="component" value="Chromosome"/>
</dbReference>
<evidence type="ECO:0000256" key="1">
    <source>
        <dbReference type="SAM" id="SignalP"/>
    </source>
</evidence>
<dbReference type="RefSeq" id="WP_012498963.1">
    <property type="nucleotide sequence ID" value="NC_011026.1"/>
</dbReference>
<dbReference type="OrthoDB" id="1114561at2"/>
<dbReference type="STRING" id="517418.Ctha_0408"/>
<sequence>MKKSFLLVLVALLLVAFTAKAQDAAKTEGSEKKEEVSGLEVHGGVDAYFGYNFNEEAMKTSFTGVHNSFELGMANVILSQKMDKVSFVADLAWGPRADAANGSAGSSTDAIKQLFMTYAATDDLTITAGNFSTFVGYEVIDATGNFNYSTSYMFSNGPFYHTGVKADYAVNDQFGFMVGLFNDTDSKTDANGINHYGCQLSYAPSEELSAYFNVLHGREAIDQKGTQFDLTGTYQASKDLMVGLNATYKMISIDTDGADDQSWMGAALYLNYMVNDGLGLGFRGEYFDDPDGVNLGVASGSNVIDLTFSANMKSGPLTFIPEFRIDMASEDIFVDTDGKPTSTSPTLLFAVVYGF</sequence>
<organism evidence="2 3">
    <name type="scientific">Chloroherpeton thalassium (strain ATCC 35110 / GB-78)</name>
    <dbReference type="NCBI Taxonomy" id="517418"/>
    <lineage>
        <taxon>Bacteria</taxon>
        <taxon>Pseudomonadati</taxon>
        <taxon>Chlorobiota</taxon>
        <taxon>Chlorobiia</taxon>
        <taxon>Chlorobiales</taxon>
        <taxon>Chloroherpetonaceae</taxon>
        <taxon>Chloroherpeton</taxon>
    </lineage>
</organism>